<keyword evidence="9" id="KW-0067">ATP-binding</keyword>
<comment type="similarity">
    <text evidence="4">In the C-terminal section; belongs to the protein kinase superfamily. Ser/Thr protein kinase family.</text>
</comment>
<reference evidence="15 16" key="1">
    <citation type="journal article" date="2023" name="G3 (Bethesda)">
        <title>A chromosome-length genome assembly and annotation of blackberry (Rubus argutus, cv. 'Hillquist').</title>
        <authorList>
            <person name="Bruna T."/>
            <person name="Aryal R."/>
            <person name="Dudchenko O."/>
            <person name="Sargent D.J."/>
            <person name="Mead D."/>
            <person name="Buti M."/>
            <person name="Cavallini A."/>
            <person name="Hytonen T."/>
            <person name="Andres J."/>
            <person name="Pham M."/>
            <person name="Weisz D."/>
            <person name="Mascagni F."/>
            <person name="Usai G."/>
            <person name="Natali L."/>
            <person name="Bassil N."/>
            <person name="Fernandez G.E."/>
            <person name="Lomsadze A."/>
            <person name="Armour M."/>
            <person name="Olukolu B."/>
            <person name="Poorten T."/>
            <person name="Britton C."/>
            <person name="Davik J."/>
            <person name="Ashrafi H."/>
            <person name="Aiden E.L."/>
            <person name="Borodovsky M."/>
            <person name="Worthington M."/>
        </authorList>
    </citation>
    <scope>NUCLEOTIDE SEQUENCE [LARGE SCALE GENOMIC DNA]</scope>
    <source>
        <strain evidence="15">PI 553951</strain>
    </source>
</reference>
<evidence type="ECO:0000256" key="7">
    <source>
        <dbReference type="ARBA" id="ARBA00022734"/>
    </source>
</evidence>
<dbReference type="SUPFAM" id="SSF49899">
    <property type="entry name" value="Concanavalin A-like lectins/glucanases"/>
    <property type="match status" value="1"/>
</dbReference>
<evidence type="ECO:0000256" key="5">
    <source>
        <dbReference type="ARBA" id="ARBA00022692"/>
    </source>
</evidence>
<sequence>MDAVPCLWWMLLIISIILLAQQESQLLAHKISFKHHRKRPSTNATNNLHFPNYHSSNSELKCIGSARIAEDKGVIQIPHASPQLEVEPQTYQVGRVLYSSHIRLFDPLTLTPASFQTTFSFQFTNSTTNRGGNGLAFVIVPDEFTIGKPGPWLGIVNDACNHYKVFAVEFDTSHDPQFGDPNDDHIGINLGTIVSFKTPNSSEASVSLHNHTVVHRVWITYDGYLRWITVHLGIDGDPIPSQPLLSSPLNLSPFLEEYMFVGFSASTGDSSQIHNIFSWNFSSTVPASLPIPTTKICHRNVKHQVSKYSKTGQREQPSSFLVFVTLLGLCSLASLSFYFSSQRNQRSSEEAFPRFLERRKRPMLPSRPRKNTYSELYSATQRFSSVHVLASDASGVLYRGTLTNGFHVAVKRFSAQFLGSSRFDWARVLKRFGEITRVVAHPSLQNIRGWCCDSRESMIVYDHYRNGSLDRWLFGLGTLPWTWRFKLIKDIAVALSFLHSKQLAHGNLSTTSIFLDVNYRAVLGDYGFGFLSGESARDDPVSSMRADVFGFGMLVLEIVTGTKEKAKEVGNEEVGLLGFVGEMHEKGEVVKVVDEKMGDRVNWEEAGRVLKIGLSCSTANYSMNEVVKCLNE</sequence>
<dbReference type="PANTHER" id="PTHR27007">
    <property type="match status" value="1"/>
</dbReference>
<feature type="signal peptide" evidence="13">
    <location>
        <begin position="1"/>
        <end position="20"/>
    </location>
</feature>
<dbReference type="CDD" id="cd06899">
    <property type="entry name" value="lectin_legume_LecRK_Arcelin_ConA"/>
    <property type="match status" value="1"/>
</dbReference>
<evidence type="ECO:0000256" key="6">
    <source>
        <dbReference type="ARBA" id="ARBA00022729"/>
    </source>
</evidence>
<dbReference type="GO" id="GO:0005524">
    <property type="term" value="F:ATP binding"/>
    <property type="evidence" value="ECO:0007669"/>
    <property type="project" value="UniProtKB-KW"/>
</dbReference>
<evidence type="ECO:0000256" key="13">
    <source>
        <dbReference type="SAM" id="SignalP"/>
    </source>
</evidence>
<evidence type="ECO:0000256" key="12">
    <source>
        <dbReference type="ARBA" id="ARBA00023170"/>
    </source>
</evidence>
<evidence type="ECO:0000256" key="8">
    <source>
        <dbReference type="ARBA" id="ARBA00022741"/>
    </source>
</evidence>
<dbReference type="Proteomes" id="UP001457282">
    <property type="component" value="Unassembled WGS sequence"/>
</dbReference>
<evidence type="ECO:0000256" key="10">
    <source>
        <dbReference type="ARBA" id="ARBA00022989"/>
    </source>
</evidence>
<dbReference type="GO" id="GO:0006952">
    <property type="term" value="P:defense response"/>
    <property type="evidence" value="ECO:0007669"/>
    <property type="project" value="UniProtKB-ARBA"/>
</dbReference>
<dbReference type="Pfam" id="PF00139">
    <property type="entry name" value="Lectin_legB"/>
    <property type="match status" value="1"/>
</dbReference>
<protein>
    <recommendedName>
        <fullName evidence="14">Protein kinase domain-containing protein</fullName>
    </recommendedName>
</protein>
<evidence type="ECO:0000259" key="14">
    <source>
        <dbReference type="PROSITE" id="PS50011"/>
    </source>
</evidence>
<dbReference type="PROSITE" id="PS50011">
    <property type="entry name" value="PROTEIN_KINASE_DOM"/>
    <property type="match status" value="1"/>
</dbReference>
<keyword evidence="11" id="KW-0472">Membrane</keyword>
<dbReference type="InterPro" id="IPR013320">
    <property type="entry name" value="ConA-like_dom_sf"/>
</dbReference>
<feature type="domain" description="Protein kinase" evidence="14">
    <location>
        <begin position="383"/>
        <end position="632"/>
    </location>
</feature>
<evidence type="ECO:0000313" key="15">
    <source>
        <dbReference type="EMBL" id="KAK9927361.1"/>
    </source>
</evidence>
<dbReference type="GO" id="GO:0004672">
    <property type="term" value="F:protein kinase activity"/>
    <property type="evidence" value="ECO:0007669"/>
    <property type="project" value="InterPro"/>
</dbReference>
<dbReference type="Gene3D" id="1.10.510.10">
    <property type="entry name" value="Transferase(Phosphotransferase) domain 1"/>
    <property type="match status" value="1"/>
</dbReference>
<comment type="similarity">
    <text evidence="3">In the N-terminal section; belongs to the leguminous lectin family.</text>
</comment>
<dbReference type="InterPro" id="IPR050528">
    <property type="entry name" value="L-type_Lectin-RKs"/>
</dbReference>
<keyword evidence="8" id="KW-0547">Nucleotide-binding</keyword>
<keyword evidence="10" id="KW-1133">Transmembrane helix</keyword>
<comment type="subcellular location">
    <subcellularLocation>
        <location evidence="1">Membrane</location>
        <topology evidence="1">Single-pass type I membrane protein</topology>
    </subcellularLocation>
</comment>
<keyword evidence="5" id="KW-0812">Transmembrane</keyword>
<evidence type="ECO:0000256" key="4">
    <source>
        <dbReference type="ARBA" id="ARBA00010217"/>
    </source>
</evidence>
<dbReference type="GO" id="GO:0051707">
    <property type="term" value="P:response to other organism"/>
    <property type="evidence" value="ECO:0007669"/>
    <property type="project" value="UniProtKB-ARBA"/>
</dbReference>
<accession>A0AAW1WS21</accession>
<dbReference type="EMBL" id="JBEDUW010000005">
    <property type="protein sequence ID" value="KAK9927361.1"/>
    <property type="molecule type" value="Genomic_DNA"/>
</dbReference>
<keyword evidence="7" id="KW-0430">Lectin</keyword>
<dbReference type="Pfam" id="PF07714">
    <property type="entry name" value="PK_Tyr_Ser-Thr"/>
    <property type="match status" value="1"/>
</dbReference>
<dbReference type="SUPFAM" id="SSF56112">
    <property type="entry name" value="Protein kinase-like (PK-like)"/>
    <property type="match status" value="1"/>
</dbReference>
<keyword evidence="6 13" id="KW-0732">Signal</keyword>
<dbReference type="InterPro" id="IPR011009">
    <property type="entry name" value="Kinase-like_dom_sf"/>
</dbReference>
<dbReference type="InterPro" id="IPR001220">
    <property type="entry name" value="Legume_lectin_dom"/>
</dbReference>
<evidence type="ECO:0000313" key="16">
    <source>
        <dbReference type="Proteomes" id="UP001457282"/>
    </source>
</evidence>
<feature type="chain" id="PRO_5043811095" description="Protein kinase domain-containing protein" evidence="13">
    <location>
        <begin position="21"/>
        <end position="632"/>
    </location>
</feature>
<dbReference type="InterPro" id="IPR001245">
    <property type="entry name" value="Ser-Thr/Tyr_kinase_cat_dom"/>
</dbReference>
<organism evidence="15 16">
    <name type="scientific">Rubus argutus</name>
    <name type="common">Southern blackberry</name>
    <dbReference type="NCBI Taxonomy" id="59490"/>
    <lineage>
        <taxon>Eukaryota</taxon>
        <taxon>Viridiplantae</taxon>
        <taxon>Streptophyta</taxon>
        <taxon>Embryophyta</taxon>
        <taxon>Tracheophyta</taxon>
        <taxon>Spermatophyta</taxon>
        <taxon>Magnoliopsida</taxon>
        <taxon>eudicotyledons</taxon>
        <taxon>Gunneridae</taxon>
        <taxon>Pentapetalae</taxon>
        <taxon>rosids</taxon>
        <taxon>fabids</taxon>
        <taxon>Rosales</taxon>
        <taxon>Rosaceae</taxon>
        <taxon>Rosoideae</taxon>
        <taxon>Rosoideae incertae sedis</taxon>
        <taxon>Rubus</taxon>
    </lineage>
</organism>
<comment type="similarity">
    <text evidence="2">Belongs to the leguminous lectin family.</text>
</comment>
<evidence type="ECO:0000256" key="11">
    <source>
        <dbReference type="ARBA" id="ARBA00023136"/>
    </source>
</evidence>
<comment type="caution">
    <text evidence="15">The sequence shown here is derived from an EMBL/GenBank/DDBJ whole genome shotgun (WGS) entry which is preliminary data.</text>
</comment>
<gene>
    <name evidence="15" type="ORF">M0R45_024546</name>
</gene>
<dbReference type="AlphaFoldDB" id="A0AAW1WS21"/>
<dbReference type="InterPro" id="IPR000719">
    <property type="entry name" value="Prot_kinase_dom"/>
</dbReference>
<keyword evidence="12" id="KW-0675">Receptor</keyword>
<name>A0AAW1WS21_RUBAR</name>
<evidence type="ECO:0000256" key="9">
    <source>
        <dbReference type="ARBA" id="ARBA00022840"/>
    </source>
</evidence>
<keyword evidence="16" id="KW-1185">Reference proteome</keyword>
<dbReference type="Gene3D" id="2.60.120.200">
    <property type="match status" value="1"/>
</dbReference>
<dbReference type="GO" id="GO:0016020">
    <property type="term" value="C:membrane"/>
    <property type="evidence" value="ECO:0007669"/>
    <property type="project" value="UniProtKB-SubCell"/>
</dbReference>
<proteinExistence type="inferred from homology"/>
<evidence type="ECO:0000256" key="3">
    <source>
        <dbReference type="ARBA" id="ARBA00008536"/>
    </source>
</evidence>
<evidence type="ECO:0000256" key="1">
    <source>
        <dbReference type="ARBA" id="ARBA00004479"/>
    </source>
</evidence>
<evidence type="ECO:0000256" key="2">
    <source>
        <dbReference type="ARBA" id="ARBA00007606"/>
    </source>
</evidence>
<dbReference type="GO" id="GO:0030246">
    <property type="term" value="F:carbohydrate binding"/>
    <property type="evidence" value="ECO:0007669"/>
    <property type="project" value="UniProtKB-KW"/>
</dbReference>
<dbReference type="Gene3D" id="3.30.200.20">
    <property type="entry name" value="Phosphorylase Kinase, domain 1"/>
    <property type="match status" value="1"/>
</dbReference>